<dbReference type="PANTHER" id="PTHR47947:SF62">
    <property type="entry name" value="CYTOCHROME P450, FAMILY 81, SUBFAMILY D, POLYPEPTIDE 5"/>
    <property type="match status" value="1"/>
</dbReference>
<evidence type="ECO:0000256" key="5">
    <source>
        <dbReference type="ARBA" id="ARBA00022723"/>
    </source>
</evidence>
<evidence type="ECO:0000256" key="11">
    <source>
        <dbReference type="ARBA" id="ARBA00052022"/>
    </source>
</evidence>
<evidence type="ECO:0000256" key="2">
    <source>
        <dbReference type="ARBA" id="ARBA00010617"/>
    </source>
</evidence>
<evidence type="ECO:0000256" key="8">
    <source>
        <dbReference type="ARBA" id="ARBA00023004"/>
    </source>
</evidence>
<dbReference type="PROSITE" id="PS00086">
    <property type="entry name" value="CYTOCHROME_P450"/>
    <property type="match status" value="1"/>
</dbReference>
<dbReference type="InterPro" id="IPR017972">
    <property type="entry name" value="Cyt_P450_CS"/>
</dbReference>
<evidence type="ECO:0000256" key="10">
    <source>
        <dbReference type="ARBA" id="ARBA00023136"/>
    </source>
</evidence>
<evidence type="ECO:0000256" key="17">
    <source>
        <dbReference type="SAM" id="SignalP"/>
    </source>
</evidence>
<keyword evidence="9 16" id="KW-0503">Monooxygenase</keyword>
<dbReference type="FunFam" id="1.10.630.10:FF:000023">
    <property type="entry name" value="Cytochrome P450 family protein"/>
    <property type="match status" value="1"/>
</dbReference>
<evidence type="ECO:0000256" key="6">
    <source>
        <dbReference type="ARBA" id="ARBA00022989"/>
    </source>
</evidence>
<keyword evidence="17" id="KW-0732">Signal</keyword>
<keyword evidence="5 15" id="KW-0479">Metal-binding</keyword>
<dbReference type="PRINTS" id="PR00463">
    <property type="entry name" value="EP450I"/>
</dbReference>
<evidence type="ECO:0000256" key="1">
    <source>
        <dbReference type="ARBA" id="ARBA00004167"/>
    </source>
</evidence>
<dbReference type="EC" id="1.14.19.74" evidence="14"/>
<comment type="catalytic activity">
    <reaction evidence="11">
        <text>(+)-pinoresinol + reduced [NADPH--hemoprotein reductase] + O2 = (+)-piperitol + oxidized [NADPH--hemoprotein reductase] + 2 H2O + H(+)</text>
        <dbReference type="Rhea" id="RHEA:56776"/>
        <dbReference type="Rhea" id="RHEA-COMP:11964"/>
        <dbReference type="Rhea" id="RHEA-COMP:11965"/>
        <dbReference type="ChEBI" id="CHEBI:40"/>
        <dbReference type="ChEBI" id="CHEBI:15377"/>
        <dbReference type="ChEBI" id="CHEBI:15378"/>
        <dbReference type="ChEBI" id="CHEBI:15379"/>
        <dbReference type="ChEBI" id="CHEBI:57618"/>
        <dbReference type="ChEBI" id="CHEBI:58210"/>
        <dbReference type="ChEBI" id="CHEBI:141003"/>
        <dbReference type="EC" id="1.14.19.74"/>
    </reaction>
    <physiologicalReaction direction="left-to-right" evidence="11">
        <dbReference type="Rhea" id="RHEA:56777"/>
    </physiologicalReaction>
</comment>
<dbReference type="Gene3D" id="1.10.630.10">
    <property type="entry name" value="Cytochrome P450"/>
    <property type="match status" value="1"/>
</dbReference>
<evidence type="ECO:0000256" key="16">
    <source>
        <dbReference type="RuleBase" id="RU000461"/>
    </source>
</evidence>
<evidence type="ECO:0000256" key="13">
    <source>
        <dbReference type="ARBA" id="ARBA00056759"/>
    </source>
</evidence>
<comment type="cofactor">
    <cofactor evidence="15">
        <name>heme</name>
        <dbReference type="ChEBI" id="CHEBI:30413"/>
    </cofactor>
</comment>
<evidence type="ECO:0000256" key="7">
    <source>
        <dbReference type="ARBA" id="ARBA00023002"/>
    </source>
</evidence>
<evidence type="ECO:0000313" key="19">
    <source>
        <dbReference type="Proteomes" id="UP001604277"/>
    </source>
</evidence>
<dbReference type="Proteomes" id="UP001604277">
    <property type="component" value="Unassembled WGS sequence"/>
</dbReference>
<evidence type="ECO:0000256" key="12">
    <source>
        <dbReference type="ARBA" id="ARBA00052057"/>
    </source>
</evidence>
<comment type="caution">
    <text evidence="18">The sequence shown here is derived from an EMBL/GenBank/DDBJ whole genome shotgun (WGS) entry which is preliminary data.</text>
</comment>
<dbReference type="PRINTS" id="PR00385">
    <property type="entry name" value="P450"/>
</dbReference>
<evidence type="ECO:0000256" key="4">
    <source>
        <dbReference type="ARBA" id="ARBA00022692"/>
    </source>
</evidence>
<protein>
    <recommendedName>
        <fullName evidence="14">(+)-piperitol/(+)-sesamin synthase</fullName>
        <ecNumber evidence="14">1.14.19.74</ecNumber>
    </recommendedName>
</protein>
<evidence type="ECO:0000256" key="3">
    <source>
        <dbReference type="ARBA" id="ARBA00022617"/>
    </source>
</evidence>
<dbReference type="InterPro" id="IPR036396">
    <property type="entry name" value="Cyt_P450_sf"/>
</dbReference>
<feature type="signal peptide" evidence="17">
    <location>
        <begin position="1"/>
        <end position="24"/>
    </location>
</feature>
<name>A0ABD1NXS8_9LAMI</name>
<dbReference type="AlphaFoldDB" id="A0ABD1NXS8"/>
<evidence type="ECO:0000256" key="14">
    <source>
        <dbReference type="ARBA" id="ARBA00066876"/>
    </source>
</evidence>
<feature type="chain" id="PRO_5044746374" description="(+)-piperitol/(+)-sesamin synthase" evidence="17">
    <location>
        <begin position="25"/>
        <end position="496"/>
    </location>
</feature>
<reference evidence="19" key="1">
    <citation type="submission" date="2024-07" db="EMBL/GenBank/DDBJ databases">
        <title>Two chromosome-level genome assemblies of Korean endemic species Abeliophyllum distichum and Forsythia ovata (Oleaceae).</title>
        <authorList>
            <person name="Jang H."/>
        </authorList>
    </citation>
    <scope>NUCLEOTIDE SEQUENCE [LARGE SCALE GENOMIC DNA]</scope>
</reference>
<dbReference type="SUPFAM" id="SSF48264">
    <property type="entry name" value="Cytochrome P450"/>
    <property type="match status" value="1"/>
</dbReference>
<accession>A0ABD1NXS8</accession>
<keyword evidence="3 15" id="KW-0349">Heme</keyword>
<organism evidence="18 19">
    <name type="scientific">Forsythia ovata</name>
    <dbReference type="NCBI Taxonomy" id="205694"/>
    <lineage>
        <taxon>Eukaryota</taxon>
        <taxon>Viridiplantae</taxon>
        <taxon>Streptophyta</taxon>
        <taxon>Embryophyta</taxon>
        <taxon>Tracheophyta</taxon>
        <taxon>Spermatophyta</taxon>
        <taxon>Magnoliopsida</taxon>
        <taxon>eudicotyledons</taxon>
        <taxon>Gunneridae</taxon>
        <taxon>Pentapetalae</taxon>
        <taxon>asterids</taxon>
        <taxon>lamiids</taxon>
        <taxon>Lamiales</taxon>
        <taxon>Oleaceae</taxon>
        <taxon>Forsythieae</taxon>
        <taxon>Forsythia</taxon>
    </lineage>
</organism>
<keyword evidence="10" id="KW-0472">Membrane</keyword>
<evidence type="ECO:0000313" key="18">
    <source>
        <dbReference type="EMBL" id="KAL2455739.1"/>
    </source>
</evidence>
<keyword evidence="4" id="KW-0812">Transmembrane</keyword>
<keyword evidence="7 16" id="KW-0560">Oxidoreductase</keyword>
<dbReference type="InterPro" id="IPR001128">
    <property type="entry name" value="Cyt_P450"/>
</dbReference>
<keyword evidence="8 15" id="KW-0408">Iron</keyword>
<keyword evidence="6" id="KW-1133">Transmembrane helix</keyword>
<sequence>MESIWLYTALSLFLVLLYFKFLSAKKSKLPPSPAPALPIIGHLHLLKQPLHRTFHRFSQKLGPLFSLRFGNRLVVVVSSPTAAEECFTKNDIVLANRPRSLKSKYLGYNNTSLVTAPYGEHWRNLRRFSTVEIFSSSRLNMFLSIRQDEIKLLLQKLYRNSRSDFSKVELKSLFSELSFNIIMRMVAGKRYFGEDEDSEEAKHFRELIDQAFELGFASNPGDFIPFLRWIDYKGYEKNLASLSKKMDAFLQGLIDEHRHNKNENTMIDHLLSLQASQPEYYTDTIIKGVMMVMLNAGTDTSAVTIEWALSVLLNHPEKLERAKAEIDSIVGNDRLIEESDLSKLHYFQAIISETFRLFPAAPLLVPHESSDDCKIGGYDIPRSTILLVNAWAIHRDPLVWDDPTSFKPERFEVGEFGPSQLITFGMGRRSCPGSGLAQRVVGLTLGSLIQSFEWQRIDEKKIDLTEGKGLSMPKAVPLEARCRARNVLHNHFSSNA</sequence>
<dbReference type="Pfam" id="PF00067">
    <property type="entry name" value="p450"/>
    <property type="match status" value="1"/>
</dbReference>
<dbReference type="EMBL" id="JBFOLJ010000099">
    <property type="protein sequence ID" value="KAL2455739.1"/>
    <property type="molecule type" value="Genomic_DNA"/>
</dbReference>
<gene>
    <name evidence="18" type="ORF">Fot_57322</name>
</gene>
<evidence type="ECO:0000256" key="9">
    <source>
        <dbReference type="ARBA" id="ARBA00023033"/>
    </source>
</evidence>
<dbReference type="GO" id="GO:0102915">
    <property type="term" value="F:piperitol synthase activity"/>
    <property type="evidence" value="ECO:0007669"/>
    <property type="project" value="UniProtKB-EC"/>
</dbReference>
<proteinExistence type="inferred from homology"/>
<evidence type="ECO:0000256" key="15">
    <source>
        <dbReference type="PIRSR" id="PIRSR602401-1"/>
    </source>
</evidence>
<dbReference type="PANTHER" id="PTHR47947">
    <property type="entry name" value="CYTOCHROME P450 82C3-RELATED"/>
    <property type="match status" value="1"/>
</dbReference>
<keyword evidence="19" id="KW-1185">Reference proteome</keyword>
<comment type="similarity">
    <text evidence="2 16">Belongs to the cytochrome P450 family.</text>
</comment>
<dbReference type="GO" id="GO:0016020">
    <property type="term" value="C:membrane"/>
    <property type="evidence" value="ECO:0007669"/>
    <property type="project" value="UniProtKB-SubCell"/>
</dbReference>
<dbReference type="CDD" id="cd20653">
    <property type="entry name" value="CYP81"/>
    <property type="match status" value="1"/>
</dbReference>
<comment type="catalytic activity">
    <reaction evidence="12">
        <text>(+)-piperitol + reduced [NADPH--hemoprotein reductase] + O2 = (+)-sesamin + oxidized [NADPH--hemoprotein reductase] + 2 H2O + H(+)</text>
        <dbReference type="Rhea" id="RHEA:56780"/>
        <dbReference type="Rhea" id="RHEA-COMP:11964"/>
        <dbReference type="Rhea" id="RHEA-COMP:11965"/>
        <dbReference type="ChEBI" id="CHEBI:15377"/>
        <dbReference type="ChEBI" id="CHEBI:15378"/>
        <dbReference type="ChEBI" id="CHEBI:15379"/>
        <dbReference type="ChEBI" id="CHEBI:57618"/>
        <dbReference type="ChEBI" id="CHEBI:58210"/>
        <dbReference type="ChEBI" id="CHEBI:66470"/>
        <dbReference type="ChEBI" id="CHEBI:141003"/>
        <dbReference type="EC" id="1.14.19.74"/>
    </reaction>
    <physiologicalReaction direction="left-to-right" evidence="12">
        <dbReference type="Rhea" id="RHEA:56781"/>
    </physiologicalReaction>
</comment>
<comment type="function">
    <text evidence="13">Involved in the biosynthesis of (+)-sesamin, a furofuran class lignan. Functions in a dual catalytic mode. Catalyzes the synthesis of (+)-sesamin from (+)- pinoresinol by formation of two successive methylenedioxy bridges on (+)-pinoresinol and (+)-piperitol, respectively.</text>
</comment>
<dbReference type="GO" id="GO:0046872">
    <property type="term" value="F:metal ion binding"/>
    <property type="evidence" value="ECO:0007669"/>
    <property type="project" value="UniProtKB-KW"/>
</dbReference>
<comment type="subcellular location">
    <subcellularLocation>
        <location evidence="1">Membrane</location>
        <topology evidence="1">Single-pass membrane protein</topology>
    </subcellularLocation>
</comment>
<dbReference type="InterPro" id="IPR050651">
    <property type="entry name" value="Plant_Cytochrome_P450_Monoox"/>
</dbReference>
<dbReference type="InterPro" id="IPR002401">
    <property type="entry name" value="Cyt_P450_E_grp-I"/>
</dbReference>
<feature type="binding site" description="axial binding residue" evidence="15">
    <location>
        <position position="431"/>
    </location>
    <ligand>
        <name>heme</name>
        <dbReference type="ChEBI" id="CHEBI:30413"/>
    </ligand>
    <ligandPart>
        <name>Fe</name>
        <dbReference type="ChEBI" id="CHEBI:18248"/>
    </ligandPart>
</feature>